<feature type="region of interest" description="Disordered" evidence="2">
    <location>
        <begin position="388"/>
        <end position="407"/>
    </location>
</feature>
<organism evidence="3 4">
    <name type="scientific">Pseudacidovorax intermedius</name>
    <dbReference type="NCBI Taxonomy" id="433924"/>
    <lineage>
        <taxon>Bacteria</taxon>
        <taxon>Pseudomonadati</taxon>
        <taxon>Pseudomonadota</taxon>
        <taxon>Betaproteobacteria</taxon>
        <taxon>Burkholderiales</taxon>
        <taxon>Comamonadaceae</taxon>
        <taxon>Pseudacidovorax</taxon>
    </lineage>
</organism>
<proteinExistence type="predicted"/>
<feature type="coiled-coil region" evidence="1">
    <location>
        <begin position="303"/>
        <end position="330"/>
    </location>
</feature>
<keyword evidence="1" id="KW-0175">Coiled coil</keyword>
<evidence type="ECO:0000313" key="3">
    <source>
        <dbReference type="EMBL" id="RDI21879.1"/>
    </source>
</evidence>
<gene>
    <name evidence="3" type="ORF">DFR41_1083</name>
</gene>
<evidence type="ECO:0000256" key="1">
    <source>
        <dbReference type="SAM" id="Coils"/>
    </source>
</evidence>
<feature type="compositionally biased region" description="Low complexity" evidence="2">
    <location>
        <begin position="390"/>
        <end position="406"/>
    </location>
</feature>
<dbReference type="AlphaFoldDB" id="A0A370F9U8"/>
<sequence>MRSPSRLACLRGATCEVYQQEGVKQMPSEFDVQEDLLLIVDIEESITQTVRLGGDPKHAAALAGRHVRQQGLTDGEPSVVVHTSFRRGGEYELLFSAYPATRWRAVQVWASAQSHSVAVVPIMSLLWRFLGQGKALIYRSGSRFTFLANLGGSPVQFSTQAFSEDASDLSAMAGVLAEGIRAQLAQSPAGADAISTLGTISWVCRLVEAPDREAIDKEIIAKIAASLKTGIVPIVHEPLAGGSAGWMSGLAALRRVYRPSLAVCAPADRAALTALSQLRSAAWVSLAIAALSAAGAAGFALSTSSLRTAAQQTEKEADRIEENIRQRASAATLPPAFEETRALVERLSTFTSSPDLTQILGALAAAGGSGVRVLRVYTVQAEKTPARTVGAASTGSGTQNSTSGQGPRIQIDATVDVSANRAEADALSDFVALLRKQGFSVAEVEGQARGSLANGRTVFSYQIRSTRSNPQGQVQR</sequence>
<dbReference type="Proteomes" id="UP000255265">
    <property type="component" value="Unassembled WGS sequence"/>
</dbReference>
<protein>
    <submittedName>
        <fullName evidence="3">Uncharacterized protein</fullName>
    </submittedName>
</protein>
<accession>A0A370F9U8</accession>
<evidence type="ECO:0000313" key="4">
    <source>
        <dbReference type="Proteomes" id="UP000255265"/>
    </source>
</evidence>
<reference evidence="3 4" key="1">
    <citation type="submission" date="2018-07" db="EMBL/GenBank/DDBJ databases">
        <title>Genomic Encyclopedia of Type Strains, Phase IV (KMG-IV): sequencing the most valuable type-strain genomes for metagenomic binning, comparative biology and taxonomic classification.</title>
        <authorList>
            <person name="Goeker M."/>
        </authorList>
    </citation>
    <scope>NUCLEOTIDE SEQUENCE [LARGE SCALE GENOMIC DNA]</scope>
    <source>
        <strain evidence="3 4">DSM 21352</strain>
    </source>
</reference>
<name>A0A370F9U8_9BURK</name>
<dbReference type="EMBL" id="QQAV01000008">
    <property type="protein sequence ID" value="RDI21879.1"/>
    <property type="molecule type" value="Genomic_DNA"/>
</dbReference>
<evidence type="ECO:0000256" key="2">
    <source>
        <dbReference type="SAM" id="MobiDB-lite"/>
    </source>
</evidence>
<keyword evidence="4" id="KW-1185">Reference proteome</keyword>
<comment type="caution">
    <text evidence="3">The sequence shown here is derived from an EMBL/GenBank/DDBJ whole genome shotgun (WGS) entry which is preliminary data.</text>
</comment>